<protein>
    <submittedName>
        <fullName evidence="1">Collagen, type XXVIII, alpha 1</fullName>
    </submittedName>
</protein>
<reference evidence="1" key="2">
    <citation type="submission" date="2016-06" db="EMBL/GenBank/DDBJ databases">
        <title>The genome of a short-lived fish provides insights into sex chromosome evolution and the genetic control of aging.</title>
        <authorList>
            <person name="Reichwald K."/>
            <person name="Felder M."/>
            <person name="Petzold A."/>
            <person name="Koch P."/>
            <person name="Groth M."/>
            <person name="Platzer M."/>
        </authorList>
    </citation>
    <scope>NUCLEOTIDE SEQUENCE</scope>
    <source>
        <tissue evidence="1">Brain</tissue>
    </source>
</reference>
<reference evidence="1" key="1">
    <citation type="submission" date="2016-05" db="EMBL/GenBank/DDBJ databases">
        <authorList>
            <person name="Lavstsen T."/>
            <person name="Jespersen J.S."/>
        </authorList>
    </citation>
    <scope>NUCLEOTIDE SEQUENCE</scope>
    <source>
        <tissue evidence="1">Brain</tissue>
    </source>
</reference>
<accession>A0A1A7X6Z5</accession>
<keyword evidence="1" id="KW-0176">Collagen</keyword>
<sequence length="73" mass="7714">QMRDAASLWTLAPVESTSSGGTMTRRPTPAPSFGMEAAMATQTTLRLNSAAGVVASTRNRLLQVAPVFAVFFI</sequence>
<dbReference type="AlphaFoldDB" id="A0A1A7X6Z5"/>
<name>A0A1A7X6Z5_9TELE</name>
<organism evidence="1">
    <name type="scientific">Iconisemion striatum</name>
    <dbReference type="NCBI Taxonomy" id="60296"/>
    <lineage>
        <taxon>Eukaryota</taxon>
        <taxon>Metazoa</taxon>
        <taxon>Chordata</taxon>
        <taxon>Craniata</taxon>
        <taxon>Vertebrata</taxon>
        <taxon>Euteleostomi</taxon>
        <taxon>Actinopterygii</taxon>
        <taxon>Neopterygii</taxon>
        <taxon>Teleostei</taxon>
        <taxon>Neoteleostei</taxon>
        <taxon>Acanthomorphata</taxon>
        <taxon>Ovalentaria</taxon>
        <taxon>Atherinomorphae</taxon>
        <taxon>Cyprinodontiformes</taxon>
        <taxon>Nothobranchiidae</taxon>
        <taxon>Iconisemion</taxon>
    </lineage>
</organism>
<gene>
    <name evidence="1" type="primary">COL28A1</name>
</gene>
<dbReference type="EMBL" id="HADW01012338">
    <property type="protein sequence ID" value="SBP13738.1"/>
    <property type="molecule type" value="Transcribed_RNA"/>
</dbReference>
<proteinExistence type="predicted"/>
<feature type="non-terminal residue" evidence="1">
    <location>
        <position position="1"/>
    </location>
</feature>
<evidence type="ECO:0000313" key="1">
    <source>
        <dbReference type="EMBL" id="SBP13738.1"/>
    </source>
</evidence>
<dbReference type="GO" id="GO:0005581">
    <property type="term" value="C:collagen trimer"/>
    <property type="evidence" value="ECO:0007669"/>
    <property type="project" value="UniProtKB-KW"/>
</dbReference>